<accession>A0A451BJS6</accession>
<gene>
    <name evidence="4" type="ORF">BECKSD772D_GA0070982_101719</name>
    <name evidence="3" type="ORF">BECKSD772E_GA0070983_103010</name>
    <name evidence="2" type="ORF">BECKSD772F_GA0070984_103110</name>
</gene>
<dbReference type="SUPFAM" id="SSF55298">
    <property type="entry name" value="YjgF-like"/>
    <property type="match status" value="1"/>
</dbReference>
<dbReference type="InterPro" id="IPR035959">
    <property type="entry name" value="RutC-like_sf"/>
</dbReference>
<reference evidence="4" key="1">
    <citation type="submission" date="2019-02" db="EMBL/GenBank/DDBJ databases">
        <authorList>
            <person name="Gruber-Vodicka R. H."/>
            <person name="Seah K. B. B."/>
        </authorList>
    </citation>
    <scope>NUCLEOTIDE SEQUENCE</scope>
    <source>
        <strain evidence="4">BECK_S127</strain>
        <strain evidence="3">BECK_S1320</strain>
        <strain evidence="2">BECK_S1321</strain>
    </source>
</reference>
<dbReference type="InterPro" id="IPR013813">
    <property type="entry name" value="Endoribo_LPSP/chorism_mut-like"/>
</dbReference>
<evidence type="ECO:0000313" key="3">
    <source>
        <dbReference type="EMBL" id="VFK43833.1"/>
    </source>
</evidence>
<evidence type="ECO:0000313" key="2">
    <source>
        <dbReference type="EMBL" id="VFK38992.1"/>
    </source>
</evidence>
<organism evidence="4">
    <name type="scientific">Candidatus Kentrum sp. SD</name>
    <dbReference type="NCBI Taxonomy" id="2126332"/>
    <lineage>
        <taxon>Bacteria</taxon>
        <taxon>Pseudomonadati</taxon>
        <taxon>Pseudomonadota</taxon>
        <taxon>Gammaproteobacteria</taxon>
        <taxon>Candidatus Kentrum</taxon>
    </lineage>
</organism>
<sequence length="159" mass="16837">MSTREQKLEALGYPLSKTVKPAAMYDLLAIDGKIIYASGSIPLDGATLVSIGKVPSDVSLDEAQGAAALCVANIFRTIHAQIGKLSLIERVLRLTGFVNSAPGFTEQHLVINGASQLCIDVFGDAGRHARSAVGVHELPLNASVEVEMILKWGQGPIPF</sequence>
<dbReference type="EMBL" id="CAADHB010000017">
    <property type="protein sequence ID" value="VFK78537.1"/>
    <property type="molecule type" value="Genomic_DNA"/>
</dbReference>
<proteinExistence type="predicted"/>
<dbReference type="CDD" id="cd02199">
    <property type="entry name" value="YjgF_YER057c_UK114_like_1"/>
    <property type="match status" value="1"/>
</dbReference>
<dbReference type="AlphaFoldDB" id="A0A451BJS6"/>
<dbReference type="EMBL" id="CAADFU010000030">
    <property type="protein sequence ID" value="VFK43833.1"/>
    <property type="molecule type" value="Genomic_DNA"/>
</dbReference>
<feature type="domain" description="Endoribonuclease L-PSP/chorismate mutase-like" evidence="1">
    <location>
        <begin position="6"/>
        <end position="146"/>
    </location>
</feature>
<protein>
    <submittedName>
        <fullName evidence="4">Enamine deaminase RidA, house cleaning of reactive enamine intermediates, YjgF/YER057c/UK114 family</fullName>
    </submittedName>
</protein>
<dbReference type="PANTHER" id="PTHR43760">
    <property type="entry name" value="ENDORIBONUCLEASE-RELATED"/>
    <property type="match status" value="1"/>
</dbReference>
<dbReference type="Gene3D" id="3.30.1330.40">
    <property type="entry name" value="RutC-like"/>
    <property type="match status" value="1"/>
</dbReference>
<dbReference type="EMBL" id="CAADFR010000031">
    <property type="protein sequence ID" value="VFK38992.1"/>
    <property type="molecule type" value="Genomic_DNA"/>
</dbReference>
<dbReference type="PANTHER" id="PTHR43760:SF1">
    <property type="entry name" value="ENDORIBONUCLEASE L-PSP_CHORISMATE MUTASE-LIKE DOMAIN-CONTAINING PROTEIN"/>
    <property type="match status" value="1"/>
</dbReference>
<evidence type="ECO:0000313" key="4">
    <source>
        <dbReference type="EMBL" id="VFK78537.1"/>
    </source>
</evidence>
<evidence type="ECO:0000259" key="1">
    <source>
        <dbReference type="Pfam" id="PF14588"/>
    </source>
</evidence>
<name>A0A451BJS6_9GAMM</name>
<dbReference type="Pfam" id="PF14588">
    <property type="entry name" value="YjgF_endoribonc"/>
    <property type="match status" value="1"/>
</dbReference>